<dbReference type="Gene3D" id="1.10.1200.10">
    <property type="entry name" value="ACP-like"/>
    <property type="match status" value="1"/>
</dbReference>
<dbReference type="InterPro" id="IPR018201">
    <property type="entry name" value="Ketoacyl_synth_AS"/>
</dbReference>
<dbReference type="InterPro" id="IPR049552">
    <property type="entry name" value="PKS_DH_N"/>
</dbReference>
<dbReference type="PANTHER" id="PTHR43775:SF51">
    <property type="entry name" value="INACTIVE PHENOLPHTHIOCEROL SYNTHESIS POLYKETIDE SYNTHASE TYPE I PKS1-RELATED"/>
    <property type="match status" value="1"/>
</dbReference>
<dbReference type="InterPro" id="IPR049900">
    <property type="entry name" value="PKS_mFAS_DH"/>
</dbReference>
<name>A0A495W4P8_9PSEU</name>
<evidence type="ECO:0000256" key="5">
    <source>
        <dbReference type="ARBA" id="ARBA00023268"/>
    </source>
</evidence>
<dbReference type="InterPro" id="IPR009081">
    <property type="entry name" value="PP-bd_ACP"/>
</dbReference>
<dbReference type="Proteomes" id="UP000282084">
    <property type="component" value="Unassembled WGS sequence"/>
</dbReference>
<dbReference type="SMART" id="SM00822">
    <property type="entry name" value="PKS_KR"/>
    <property type="match status" value="1"/>
</dbReference>
<proteinExistence type="predicted"/>
<dbReference type="PROSITE" id="PS52019">
    <property type="entry name" value="PKS_MFAS_DH"/>
    <property type="match status" value="1"/>
</dbReference>
<keyword evidence="18" id="KW-1185">Reference proteome</keyword>
<dbReference type="Pfam" id="PF13602">
    <property type="entry name" value="ADH_zinc_N_2"/>
    <property type="match status" value="1"/>
</dbReference>
<evidence type="ECO:0000256" key="2">
    <source>
        <dbReference type="ARBA" id="ARBA00022553"/>
    </source>
</evidence>
<dbReference type="CDD" id="cd05195">
    <property type="entry name" value="enoyl_red"/>
    <property type="match status" value="1"/>
</dbReference>
<dbReference type="PROSITE" id="PS00012">
    <property type="entry name" value="PHOSPHOPANTETHEINE"/>
    <property type="match status" value="1"/>
</dbReference>
<dbReference type="InterPro" id="IPR020806">
    <property type="entry name" value="PKS_PP-bd"/>
</dbReference>
<feature type="active site" description="Proton acceptor; for dehydratase activity" evidence="12">
    <location>
        <position position="928"/>
    </location>
</feature>
<reference evidence="17 18" key="1">
    <citation type="submission" date="2018-10" db="EMBL/GenBank/DDBJ databases">
        <title>Sequencing the genomes of 1000 actinobacteria strains.</title>
        <authorList>
            <person name="Klenk H.-P."/>
        </authorList>
    </citation>
    <scope>NUCLEOTIDE SEQUENCE [LARGE SCALE GENOMIC DNA]</scope>
    <source>
        <strain evidence="17 18">DSM 43800</strain>
    </source>
</reference>
<dbReference type="InterPro" id="IPR014030">
    <property type="entry name" value="Ketoacyl_synth_N"/>
</dbReference>
<dbReference type="InterPro" id="IPR001227">
    <property type="entry name" value="Ac_transferase_dom_sf"/>
</dbReference>
<dbReference type="Pfam" id="PF21089">
    <property type="entry name" value="PKS_DH_N"/>
    <property type="match status" value="1"/>
</dbReference>
<keyword evidence="1" id="KW-0596">Phosphopantetheine</keyword>
<evidence type="ECO:0000259" key="16">
    <source>
        <dbReference type="PROSITE" id="PS52019"/>
    </source>
</evidence>
<keyword evidence="5" id="KW-0511">Multifunctional enzyme</keyword>
<dbReference type="GO" id="GO:0016491">
    <property type="term" value="F:oxidoreductase activity"/>
    <property type="evidence" value="ECO:0007669"/>
    <property type="project" value="InterPro"/>
</dbReference>
<dbReference type="Gene3D" id="3.40.50.720">
    <property type="entry name" value="NAD(P)-binding Rossmann-like Domain"/>
    <property type="match status" value="3"/>
</dbReference>
<dbReference type="SMART" id="SM00826">
    <property type="entry name" value="PKS_DH"/>
    <property type="match status" value="1"/>
</dbReference>
<evidence type="ECO:0000256" key="4">
    <source>
        <dbReference type="ARBA" id="ARBA00022737"/>
    </source>
</evidence>
<dbReference type="InterPro" id="IPR011032">
    <property type="entry name" value="GroES-like_sf"/>
</dbReference>
<dbReference type="InterPro" id="IPR016035">
    <property type="entry name" value="Acyl_Trfase/lysoPLipase"/>
</dbReference>
<dbReference type="InterPro" id="IPR050091">
    <property type="entry name" value="PKS_NRPS_Biosynth_Enz"/>
</dbReference>
<feature type="active site" description="Proton donor; for dehydratase activity" evidence="12">
    <location>
        <position position="1088"/>
    </location>
</feature>
<comment type="catalytic activity">
    <reaction evidence="7">
        <text>6 (S)-methylmalonyl-CoA + propanoyl-CoA + 6 NADPH + 12 H(+) = 6-deoxyerythronolide B + 6 CO2 + 6 NADP(+) + 7 CoA + H2O</text>
        <dbReference type="Rhea" id="RHEA:23068"/>
        <dbReference type="ChEBI" id="CHEBI:15377"/>
        <dbReference type="ChEBI" id="CHEBI:15378"/>
        <dbReference type="ChEBI" id="CHEBI:16089"/>
        <dbReference type="ChEBI" id="CHEBI:16526"/>
        <dbReference type="ChEBI" id="CHEBI:57287"/>
        <dbReference type="ChEBI" id="CHEBI:57327"/>
        <dbReference type="ChEBI" id="CHEBI:57392"/>
        <dbReference type="ChEBI" id="CHEBI:57783"/>
        <dbReference type="ChEBI" id="CHEBI:58349"/>
        <dbReference type="EC" id="2.3.1.94"/>
    </reaction>
</comment>
<dbReference type="Pfam" id="PF08659">
    <property type="entry name" value="KR"/>
    <property type="match status" value="1"/>
</dbReference>
<dbReference type="InterPro" id="IPR036291">
    <property type="entry name" value="NAD(P)-bd_dom_sf"/>
</dbReference>
<feature type="domain" description="Ketosynthase family 3 (KS3)" evidence="15">
    <location>
        <begin position="36"/>
        <end position="449"/>
    </location>
</feature>
<dbReference type="InterPro" id="IPR032821">
    <property type="entry name" value="PKS_assoc"/>
</dbReference>
<feature type="domain" description="PKS/mFAS DH" evidence="16">
    <location>
        <begin position="899"/>
        <end position="1182"/>
    </location>
</feature>
<organism evidence="17 18">
    <name type="scientific">Saccharothrix australiensis</name>
    <dbReference type="NCBI Taxonomy" id="2072"/>
    <lineage>
        <taxon>Bacteria</taxon>
        <taxon>Bacillati</taxon>
        <taxon>Actinomycetota</taxon>
        <taxon>Actinomycetes</taxon>
        <taxon>Pseudonocardiales</taxon>
        <taxon>Pseudonocardiaceae</taxon>
        <taxon>Saccharothrix</taxon>
    </lineage>
</organism>
<dbReference type="InterPro" id="IPR042104">
    <property type="entry name" value="PKS_dehydratase_sf"/>
</dbReference>
<dbReference type="Pfam" id="PF08240">
    <property type="entry name" value="ADH_N"/>
    <property type="match status" value="1"/>
</dbReference>
<evidence type="ECO:0000259" key="15">
    <source>
        <dbReference type="PROSITE" id="PS52004"/>
    </source>
</evidence>
<feature type="region of interest" description="N-terminal hotdog fold" evidence="12">
    <location>
        <begin position="899"/>
        <end position="1018"/>
    </location>
</feature>
<evidence type="ECO:0000313" key="17">
    <source>
        <dbReference type="EMBL" id="RKT55633.1"/>
    </source>
</evidence>
<dbReference type="GO" id="GO:0004315">
    <property type="term" value="F:3-oxoacyl-[acyl-carrier-protein] synthase activity"/>
    <property type="evidence" value="ECO:0007669"/>
    <property type="project" value="InterPro"/>
</dbReference>
<evidence type="ECO:0000256" key="6">
    <source>
        <dbReference type="ARBA" id="ARBA00023315"/>
    </source>
</evidence>
<evidence type="ECO:0000256" key="3">
    <source>
        <dbReference type="ARBA" id="ARBA00022679"/>
    </source>
</evidence>
<protein>
    <recommendedName>
        <fullName evidence="11">6-deoxyerythronolide-B synthase</fullName>
        <ecNumber evidence="11">2.3.1.94</ecNumber>
    </recommendedName>
</protein>
<dbReference type="SMART" id="SM00823">
    <property type="entry name" value="PKS_PP"/>
    <property type="match status" value="1"/>
</dbReference>
<dbReference type="GO" id="GO:0006633">
    <property type="term" value="P:fatty acid biosynthetic process"/>
    <property type="evidence" value="ECO:0007669"/>
    <property type="project" value="InterPro"/>
</dbReference>
<dbReference type="InterPro" id="IPR014043">
    <property type="entry name" value="Acyl_transferase_dom"/>
</dbReference>
<dbReference type="SUPFAM" id="SSF47336">
    <property type="entry name" value="ACP-like"/>
    <property type="match status" value="1"/>
</dbReference>
<keyword evidence="6" id="KW-0012">Acyltransferase</keyword>
<dbReference type="PANTHER" id="PTHR43775">
    <property type="entry name" value="FATTY ACID SYNTHASE"/>
    <property type="match status" value="1"/>
</dbReference>
<dbReference type="FunFam" id="3.40.47.10:FF:000019">
    <property type="entry name" value="Polyketide synthase type I"/>
    <property type="match status" value="1"/>
</dbReference>
<dbReference type="Pfam" id="PF00698">
    <property type="entry name" value="Acyl_transf_1"/>
    <property type="match status" value="1"/>
</dbReference>
<accession>A0A495W4P8</accession>
<dbReference type="OrthoDB" id="9778690at2"/>
<dbReference type="Pfam" id="PF16197">
    <property type="entry name" value="KAsynt_C_assoc"/>
    <property type="match status" value="1"/>
</dbReference>
<evidence type="ECO:0000256" key="9">
    <source>
        <dbReference type="ARBA" id="ARBA00060622"/>
    </source>
</evidence>
<comment type="subunit">
    <text evidence="10">Homodimer. Erythronolide synthase is composed of EryAI, EryAII and EryAIII multimodular (2 modules) polypeptides each coding for a functional synthase subunit which participates in 2 of the six FAS-like elongation steps required for formation of the polyketide. Module 1, 2, 3, 4, 5, and 6 participating in biosynthesis steps 1, 2, 3, 4, 5, and 6, respectively.</text>
</comment>
<evidence type="ECO:0000256" key="12">
    <source>
        <dbReference type="PROSITE-ProRule" id="PRU01363"/>
    </source>
</evidence>
<dbReference type="CDD" id="cd00833">
    <property type="entry name" value="PKS"/>
    <property type="match status" value="1"/>
</dbReference>
<dbReference type="InterPro" id="IPR016036">
    <property type="entry name" value="Malonyl_transacylase_ACP-bd"/>
</dbReference>
<dbReference type="GO" id="GO:0047879">
    <property type="term" value="F:erythronolide synthase activity"/>
    <property type="evidence" value="ECO:0007669"/>
    <property type="project" value="UniProtKB-EC"/>
</dbReference>
<dbReference type="Gene3D" id="3.90.180.10">
    <property type="entry name" value="Medium-chain alcohol dehydrogenases, catalytic domain"/>
    <property type="match status" value="1"/>
</dbReference>
<dbReference type="SMART" id="SM00825">
    <property type="entry name" value="PKS_KS"/>
    <property type="match status" value="1"/>
</dbReference>
<dbReference type="SMART" id="SM00829">
    <property type="entry name" value="PKS_ER"/>
    <property type="match status" value="1"/>
</dbReference>
<dbReference type="SUPFAM" id="SSF50129">
    <property type="entry name" value="GroES-like"/>
    <property type="match status" value="1"/>
</dbReference>
<dbReference type="InterPro" id="IPR013968">
    <property type="entry name" value="PKS_KR"/>
</dbReference>
<dbReference type="SUPFAM" id="SSF51735">
    <property type="entry name" value="NAD(P)-binding Rossmann-fold domains"/>
    <property type="match status" value="3"/>
</dbReference>
<evidence type="ECO:0000256" key="8">
    <source>
        <dbReference type="ARBA" id="ARBA00060158"/>
    </source>
</evidence>
<dbReference type="PROSITE" id="PS00606">
    <property type="entry name" value="KS3_1"/>
    <property type="match status" value="1"/>
</dbReference>
<evidence type="ECO:0000259" key="14">
    <source>
        <dbReference type="PROSITE" id="PS50075"/>
    </source>
</evidence>
<dbReference type="GO" id="GO:0004312">
    <property type="term" value="F:fatty acid synthase activity"/>
    <property type="evidence" value="ECO:0007669"/>
    <property type="project" value="TreeGrafter"/>
</dbReference>
<comment type="function">
    <text evidence="8">Involved in the biosynthesis of antibiotic erythromycin via the biosynthesis of its aglycone precursor, 6-deoxyerythronolide B (6-dEB).</text>
</comment>
<dbReference type="InterPro" id="IPR049551">
    <property type="entry name" value="PKS_DH_C"/>
</dbReference>
<dbReference type="Pfam" id="PF02801">
    <property type="entry name" value="Ketoacyl-synt_C"/>
    <property type="match status" value="1"/>
</dbReference>
<comment type="caution">
    <text evidence="17">The sequence shown here is derived from an EMBL/GenBank/DDBJ whole genome shotgun (WGS) entry which is preliminary data.</text>
</comment>
<dbReference type="Gene3D" id="3.40.366.10">
    <property type="entry name" value="Malonyl-Coenzyme A Acyl Carrier Protein, domain 2"/>
    <property type="match status" value="1"/>
</dbReference>
<dbReference type="SUPFAM" id="SSF53901">
    <property type="entry name" value="Thiolase-like"/>
    <property type="match status" value="1"/>
</dbReference>
<dbReference type="InterPro" id="IPR020843">
    <property type="entry name" value="ER"/>
</dbReference>
<evidence type="ECO:0000256" key="13">
    <source>
        <dbReference type="SAM" id="MobiDB-lite"/>
    </source>
</evidence>
<dbReference type="InterPro" id="IPR016039">
    <property type="entry name" value="Thiolase-like"/>
</dbReference>
<feature type="compositionally biased region" description="Basic and acidic residues" evidence="13">
    <location>
        <begin position="995"/>
        <end position="1004"/>
    </location>
</feature>
<dbReference type="InterPro" id="IPR013154">
    <property type="entry name" value="ADH-like_N"/>
</dbReference>
<dbReference type="Gene3D" id="3.40.47.10">
    <property type="match status" value="1"/>
</dbReference>
<keyword evidence="2" id="KW-0597">Phosphoprotein</keyword>
<dbReference type="Gene3D" id="3.10.129.110">
    <property type="entry name" value="Polyketide synthase dehydratase"/>
    <property type="match status" value="1"/>
</dbReference>
<dbReference type="InterPro" id="IPR020807">
    <property type="entry name" value="PKS_DH"/>
</dbReference>
<dbReference type="SMART" id="SM00827">
    <property type="entry name" value="PKS_AT"/>
    <property type="match status" value="1"/>
</dbReference>
<dbReference type="SUPFAM" id="SSF52151">
    <property type="entry name" value="FabD/lysophospholipase-like"/>
    <property type="match status" value="1"/>
</dbReference>
<dbReference type="GO" id="GO:0031177">
    <property type="term" value="F:phosphopantetheine binding"/>
    <property type="evidence" value="ECO:0007669"/>
    <property type="project" value="InterPro"/>
</dbReference>
<evidence type="ECO:0000313" key="18">
    <source>
        <dbReference type="Proteomes" id="UP000282084"/>
    </source>
</evidence>
<dbReference type="InterPro" id="IPR014031">
    <property type="entry name" value="Ketoacyl_synth_C"/>
</dbReference>
<dbReference type="SMART" id="SM01294">
    <property type="entry name" value="PKS_PP_betabranch"/>
    <property type="match status" value="1"/>
</dbReference>
<dbReference type="FunFam" id="3.40.366.10:FF:000002">
    <property type="entry name" value="Probable polyketide synthase 2"/>
    <property type="match status" value="1"/>
</dbReference>
<feature type="region of interest" description="C-terminal hotdog fold" evidence="12">
    <location>
        <begin position="1028"/>
        <end position="1182"/>
    </location>
</feature>
<dbReference type="Gene3D" id="3.30.70.3290">
    <property type="match status" value="1"/>
</dbReference>
<evidence type="ECO:0000256" key="10">
    <source>
        <dbReference type="ARBA" id="ARBA00063272"/>
    </source>
</evidence>
<dbReference type="InterPro" id="IPR006162">
    <property type="entry name" value="Ppantetheine_attach_site"/>
</dbReference>
<dbReference type="EC" id="2.3.1.94" evidence="11"/>
<feature type="region of interest" description="Disordered" evidence="13">
    <location>
        <begin position="994"/>
        <end position="1031"/>
    </location>
</feature>
<gene>
    <name evidence="17" type="ORF">C8E97_4314</name>
</gene>
<dbReference type="InterPro" id="IPR020841">
    <property type="entry name" value="PKS_Beta-ketoAc_synthase_dom"/>
</dbReference>
<feature type="compositionally biased region" description="Low complexity" evidence="13">
    <location>
        <begin position="1005"/>
        <end position="1031"/>
    </location>
</feature>
<dbReference type="Pfam" id="PF00550">
    <property type="entry name" value="PP-binding"/>
    <property type="match status" value="1"/>
</dbReference>
<dbReference type="PROSITE" id="PS50075">
    <property type="entry name" value="CARRIER"/>
    <property type="match status" value="1"/>
</dbReference>
<evidence type="ECO:0000256" key="1">
    <source>
        <dbReference type="ARBA" id="ARBA00022450"/>
    </source>
</evidence>
<evidence type="ECO:0000256" key="7">
    <source>
        <dbReference type="ARBA" id="ARBA00052442"/>
    </source>
</evidence>
<dbReference type="FunFam" id="1.10.1200.10:FF:000007">
    <property type="entry name" value="Probable polyketide synthase pks17"/>
    <property type="match status" value="1"/>
</dbReference>
<sequence length="2038" mass="209238">MVTTAELLEALRTSAKENARLRDENARLAAGGAADREPIAVVAMGCRLPGGVTDPDGLWRLLVEERDAITPLPGDRGWRTDDLPVRAGGFLHDAARFDAAFFGLSPREALAADPQQRLTLEVAWETLERAGIVPGALKGSRTGVFIGATHQHYGPCQHRAPDEVAGHVLTGTTTSVVSGRVAYAFGFEGPAITVDTACSSSLVALHTAVRSLRAGECGLALAGGVTVMGTPGTLREFARQGGLSPDGRCKAFADAADGTGWAEGVALVLLERLADARRRGHPVLALVRGSAVNSDGASNGLTAPNGPSQQRVIRAALADAGLSPADVDAVEAHGTGTTLGDPIEAQALLATYGRDRVEPLRLGSLKSNLGHTQGAAGVAGVLKAVLALRAGVLPRTLHVDAPSSRVDWSAGAVELLTRRTPWPDTGRPRRVAVSSFGISGTNAHVVLEAAPEEEADGPEPGPAVPPVLLSARNPEDLRAQAARLAERLRPGPDLAAVGRTLATARTAFPHRAAVVAIDRAGVLRGLAALAEGTPAAEVLTGHAPRAREVVFVFPGQGAQWRGMALDLLAASRVFAERVRDCERALVPHTGWSLTAVLRGEPGAPAAERVDVVQPVLFAVMVSLAAVWRAHGVEPAAVVGHSQGEIAAACVAGALSLDDAARVVALRSRLLTALAGGGAMLSAALPVEEARRHADERISVAAVNGPRSVVFSGDPAALGALHAELTARDVRSRLVAVDYASHSPQVAAVRDELLAGLAPITPRAAAVPFVSTVSGAALDTTELDARYWYRNLREPVEFAAATRSLLDGRPRCFLEVSPHPVLVPGLRESFDEAGADAVALGTLRRDEGYRFPAALAEAHVHGVAVDWTTVFGRRRPPADLPTYPFAGDRFWLTDAGPGEHPVLGGGIELPGGELVFTGRLPADGWPADHVVGGAPLYPGAGIVELILHAGAASGCGHVAELTLTEPLGIRPGAANDVQVLLGAPGDGGARAVTVRARTERDEPWRTHATGTATPATATPAEQPAPAAPGDPAGAEEVYAELAARGYRYGPAFRGLASATRRGDEVVGEVVLPSAAGGAGGFAVHPALLDAVVHAAAALGFGEGLWLPFAWSGVSLWAVGVTAARVRVTRLGPDTVALVAADSAGRPVLAVDSLVLRPVAAGRLGPAGSVLAVAWRAIPRAAAGGSPVPDVHEVTDPDARTAVVGVLAALRERLADPRPEARLVVVTRGVRTGDDPAGAAVWGLVRSAQVEHPGRFVLLDLAVGVDAGGVVAEAVATGEPQLALDGETLCVPRLHDASADVVVPPGEGAWRLRSRVGGDETFDGLALVPEEITPLREGQVRVDVRAAGINFRDVLVALGLVPADAGLPGAEGAGVVVEVGPGVTDLEPGDRVLGLFEGGVGPASVADRALVHPLPAGWSFVVGAGVLVVFVTALVAVGGVGVGEVVVVHGVTGGVGMAVVQVVRGGGGVVWGTASRGKWGVARGLGVVRVASSRDGGFEGVFSGGVDVVVNSLSGGLVDASLRLVRPGGRFVELGKRDVRDPAEVAARYPGVDYRVRDIGDLGTERLRELISEVVAAVENGVYRPLPTRSWGLGRVREAFRHLAEGRHTGKVVLRVGSPWSGVGWVVVTGASGALGSAVARHLVVVHGVRSLVLVSRSGVVGCAEELRGLGARVVVVSCDVGDRGALAGVLEGRVVRGVVHAAGVLEDGVVGGVSEGVVDRVFRAKVGGAWNLHCLTEGVDLDAFVLFSSAAGVVGSAGQGVYAAANGFLDGLAEFRRSRGLVGTSLSWGPWSGGGMAAGLGGRDLGRMRQAGMVPLTVEQGLELFDAALRHDRPHTVLARLDRAALRAPATPPIWHDLVAPARTSAPAPAGSLADRLAGLPPARRESAVLDVVRAHLAAALGHADPASLDPSTPLRELGLDSLTAVELRNRLAAATGLRLPVTAIYDHPTASALAAHLLAEAGGATGPSLLAELDRVERLLAEAGGAEAHDEVAARLAGLVRRWTAVRAGRGSVDPDADLAAATDEELFDVLDAEFDGS</sequence>
<evidence type="ECO:0000256" key="11">
    <source>
        <dbReference type="ARBA" id="ARBA00066981"/>
    </source>
</evidence>
<dbReference type="InterPro" id="IPR036736">
    <property type="entry name" value="ACP-like_sf"/>
</dbReference>
<feature type="domain" description="Carrier" evidence="14">
    <location>
        <begin position="1886"/>
        <end position="1961"/>
    </location>
</feature>
<dbReference type="SUPFAM" id="SSF55048">
    <property type="entry name" value="Probable ACP-binding domain of malonyl-CoA ACP transacylase"/>
    <property type="match status" value="1"/>
</dbReference>
<dbReference type="EMBL" id="RBXO01000001">
    <property type="protein sequence ID" value="RKT55633.1"/>
    <property type="molecule type" value="Genomic_DNA"/>
</dbReference>
<dbReference type="Pfam" id="PF00109">
    <property type="entry name" value="ketoacyl-synt"/>
    <property type="match status" value="1"/>
</dbReference>
<dbReference type="PROSITE" id="PS52004">
    <property type="entry name" value="KS3_2"/>
    <property type="match status" value="1"/>
</dbReference>
<keyword evidence="4" id="KW-0677">Repeat</keyword>
<dbReference type="InterPro" id="IPR057326">
    <property type="entry name" value="KR_dom"/>
</dbReference>
<dbReference type="Pfam" id="PF14765">
    <property type="entry name" value="PS-DH"/>
    <property type="match status" value="1"/>
</dbReference>
<keyword evidence="3 17" id="KW-0808">Transferase</keyword>
<comment type="pathway">
    <text evidence="9">Antibiotic biosynthesis; erythromycin biosynthesis.</text>
</comment>